<dbReference type="OrthoDB" id="121790at2759"/>
<evidence type="ECO:0000313" key="7">
    <source>
        <dbReference type="Proteomes" id="UP000435112"/>
    </source>
</evidence>
<evidence type="ECO:0000313" key="4">
    <source>
        <dbReference type="EMBL" id="KAE9356532.1"/>
    </source>
</evidence>
<dbReference type="Proteomes" id="UP000435112">
    <property type="component" value="Unassembled WGS sequence"/>
</dbReference>
<protein>
    <submittedName>
        <fullName evidence="3">Uncharacterized protein</fullName>
    </submittedName>
</protein>
<evidence type="ECO:0000313" key="3">
    <source>
        <dbReference type="EMBL" id="KAE9050731.1"/>
    </source>
</evidence>
<sequence>MHFITIREFQQRMSSTTSLEFEDKLEFAEFVADKARANCVHLALCHGDGKVYREELLKCAGRWPSGQLDKIDKNHAADVSTAVQHTRDDVTERIASLRTQLASITDALFSVNAQSKPGRRFAAVQTLRAYVEELQQDEELWSQLESPTRFALSFPLRKKREMQQLLHLLGPDVRTVWGDAVERVFAVMQVVHQDSKLRDCGMAAVNDSRDKARDRALSKAFRALLQHWSCRRSPRQVTLTPTQEGGRICCQVEEVPSMQWENSIRLTRDRPALGGYSTSAAYQDDPSPSFRDRWFTSPPSSPEEFRPRRNPTLFDFLDGHSSLSDNDELWYQ</sequence>
<proteinExistence type="predicted"/>
<evidence type="ECO:0000256" key="1">
    <source>
        <dbReference type="SAM" id="MobiDB-lite"/>
    </source>
</evidence>
<evidence type="ECO:0000313" key="5">
    <source>
        <dbReference type="Proteomes" id="UP000429607"/>
    </source>
</evidence>
<evidence type="ECO:0000313" key="6">
    <source>
        <dbReference type="Proteomes" id="UP000434957"/>
    </source>
</evidence>
<dbReference type="AlphaFoldDB" id="A0A6A3P6M4"/>
<dbReference type="Proteomes" id="UP000434957">
    <property type="component" value="Unassembled WGS sequence"/>
</dbReference>
<comment type="caution">
    <text evidence="3">The sequence shown here is derived from an EMBL/GenBank/DDBJ whole genome shotgun (WGS) entry which is preliminary data.</text>
</comment>
<name>A0A6A3P6M4_9STRA</name>
<accession>A0A6A3P6M4</accession>
<dbReference type="EMBL" id="QXFV01000069">
    <property type="protein sequence ID" value="KAE9050731.1"/>
    <property type="molecule type" value="Genomic_DNA"/>
</dbReference>
<evidence type="ECO:0000313" key="2">
    <source>
        <dbReference type="EMBL" id="KAE9045785.1"/>
    </source>
</evidence>
<dbReference type="EMBL" id="QXFT01000070">
    <property type="protein sequence ID" value="KAE9356532.1"/>
    <property type="molecule type" value="Genomic_DNA"/>
</dbReference>
<gene>
    <name evidence="3" type="ORF">PR001_g2105</name>
    <name evidence="2" type="ORF">PR002_g2032</name>
    <name evidence="4" type="ORF">PR003_g2267</name>
</gene>
<feature type="region of interest" description="Disordered" evidence="1">
    <location>
        <begin position="276"/>
        <end position="311"/>
    </location>
</feature>
<organism evidence="3 5">
    <name type="scientific">Phytophthora rubi</name>
    <dbReference type="NCBI Taxonomy" id="129364"/>
    <lineage>
        <taxon>Eukaryota</taxon>
        <taxon>Sar</taxon>
        <taxon>Stramenopiles</taxon>
        <taxon>Oomycota</taxon>
        <taxon>Peronosporomycetes</taxon>
        <taxon>Peronosporales</taxon>
        <taxon>Peronosporaceae</taxon>
        <taxon>Phytophthora</taxon>
    </lineage>
</organism>
<dbReference type="Proteomes" id="UP000429607">
    <property type="component" value="Unassembled WGS sequence"/>
</dbReference>
<dbReference type="EMBL" id="QXFU01000065">
    <property type="protein sequence ID" value="KAE9045785.1"/>
    <property type="molecule type" value="Genomic_DNA"/>
</dbReference>
<reference evidence="5 7" key="1">
    <citation type="submission" date="2018-09" db="EMBL/GenBank/DDBJ databases">
        <title>Genomic investigation of the strawberry pathogen Phytophthora fragariae indicates pathogenicity is determined by transcriptional variation in three key races.</title>
        <authorList>
            <person name="Adams T.M."/>
            <person name="Armitage A.D."/>
            <person name="Sobczyk M.K."/>
            <person name="Bates H.J."/>
            <person name="Dunwell J.M."/>
            <person name="Nellist C.F."/>
            <person name="Harrison R.J."/>
        </authorList>
    </citation>
    <scope>NUCLEOTIDE SEQUENCE [LARGE SCALE GENOMIC DNA]</scope>
    <source>
        <strain evidence="3 5">SCRP249</strain>
        <strain evidence="2 7">SCRP324</strain>
        <strain evidence="4 6">SCRP333</strain>
    </source>
</reference>
<keyword evidence="6" id="KW-1185">Reference proteome</keyword>